<feature type="region of interest" description="Disordered" evidence="1">
    <location>
        <begin position="457"/>
        <end position="480"/>
    </location>
</feature>
<protein>
    <submittedName>
        <fullName evidence="2">Uncharacterized protein</fullName>
    </submittedName>
</protein>
<sequence>MDFFRYIFRTPEPARQPQILKETSPLAGRSKAEQRDHLDRICEARHGEINSDEEDEPHWSVPPGAKEVLPAFELDPPSKRSKRAGTNYDSTDHVPERTWIKVKGAAINDPPVAAALDELFGEDGAGHTPLGKKPKPNPKRGIKKYEWRFCKFAKLGCPKACRISFMENGDAIIKPNRWGHEHPEGDAREELANRKGLPPTAKLALKPFVDAGHYKMVDCIDTLKKGGHLGPNGAYYNEKTQRKFKKMIKNYLTYAIEKKHGKGGRWSSEYGDFLKDVEDDSKTDEEVEAMVANKDWDTPFTFDANISGAQSKNFFCSANIRSLSRAMQQALTGTPQACGDGTGRINLEGRSLVFIGTVDRGQSFHHIAAFLLSKGETKEEILRGLRAISKKIDAVHRAMLRLPAGEALYNASELGAGYTWAPKTVMNDNSDAFFSAWTEIIFERLREEIVQLKAENAELRGEQMDTDEDEEAEDSMEDVA</sequence>
<dbReference type="AlphaFoldDB" id="A0A8J2WGQ2"/>
<comment type="caution">
    <text evidence="2">The sequence shown here is derived from an EMBL/GenBank/DDBJ whole genome shotgun (WGS) entry which is preliminary data.</text>
</comment>
<name>A0A8J2WGQ2_9STRA</name>
<feature type="region of interest" description="Disordered" evidence="1">
    <location>
        <begin position="15"/>
        <end position="35"/>
    </location>
</feature>
<accession>A0A8J2WGQ2</accession>
<keyword evidence="3" id="KW-1185">Reference proteome</keyword>
<proteinExistence type="predicted"/>
<reference evidence="2" key="1">
    <citation type="submission" date="2021-11" db="EMBL/GenBank/DDBJ databases">
        <authorList>
            <consortium name="Genoscope - CEA"/>
            <person name="William W."/>
        </authorList>
    </citation>
    <scope>NUCLEOTIDE SEQUENCE</scope>
</reference>
<feature type="compositionally biased region" description="Acidic residues" evidence="1">
    <location>
        <begin position="464"/>
        <end position="480"/>
    </location>
</feature>
<dbReference type="Proteomes" id="UP000789595">
    <property type="component" value="Unassembled WGS sequence"/>
</dbReference>
<evidence type="ECO:0000313" key="2">
    <source>
        <dbReference type="EMBL" id="CAH0367755.1"/>
    </source>
</evidence>
<organism evidence="2 3">
    <name type="scientific">Pelagomonas calceolata</name>
    <dbReference type="NCBI Taxonomy" id="35677"/>
    <lineage>
        <taxon>Eukaryota</taxon>
        <taxon>Sar</taxon>
        <taxon>Stramenopiles</taxon>
        <taxon>Ochrophyta</taxon>
        <taxon>Pelagophyceae</taxon>
        <taxon>Pelagomonadales</taxon>
        <taxon>Pelagomonadaceae</taxon>
        <taxon>Pelagomonas</taxon>
    </lineage>
</organism>
<evidence type="ECO:0000256" key="1">
    <source>
        <dbReference type="SAM" id="MobiDB-lite"/>
    </source>
</evidence>
<evidence type="ECO:0000313" key="3">
    <source>
        <dbReference type="Proteomes" id="UP000789595"/>
    </source>
</evidence>
<gene>
    <name evidence="2" type="ORF">PECAL_2P07920</name>
</gene>
<dbReference type="EMBL" id="CAKKNE010000002">
    <property type="protein sequence ID" value="CAH0367755.1"/>
    <property type="molecule type" value="Genomic_DNA"/>
</dbReference>